<accession>A0A7S2RBG9</accession>
<organism evidence="3">
    <name type="scientific">Rhizochromulina marina</name>
    <dbReference type="NCBI Taxonomy" id="1034831"/>
    <lineage>
        <taxon>Eukaryota</taxon>
        <taxon>Sar</taxon>
        <taxon>Stramenopiles</taxon>
        <taxon>Ochrophyta</taxon>
        <taxon>Dictyochophyceae</taxon>
        <taxon>Rhizochromulinales</taxon>
        <taxon>Rhizochromulina</taxon>
    </lineage>
</organism>
<feature type="domain" description="PDZ" evidence="2">
    <location>
        <begin position="248"/>
        <end position="320"/>
    </location>
</feature>
<feature type="compositionally biased region" description="Low complexity" evidence="1">
    <location>
        <begin position="163"/>
        <end position="184"/>
    </location>
</feature>
<feature type="compositionally biased region" description="Basic and acidic residues" evidence="1">
    <location>
        <begin position="123"/>
        <end position="142"/>
    </location>
</feature>
<dbReference type="InterPro" id="IPR051702">
    <property type="entry name" value="SH3_domain_YSC84-like"/>
</dbReference>
<dbReference type="GO" id="GO:0035091">
    <property type="term" value="F:phosphatidylinositol binding"/>
    <property type="evidence" value="ECO:0007669"/>
    <property type="project" value="TreeGrafter"/>
</dbReference>
<dbReference type="SUPFAM" id="SSF50156">
    <property type="entry name" value="PDZ domain-like"/>
    <property type="match status" value="1"/>
</dbReference>
<dbReference type="InterPro" id="IPR036034">
    <property type="entry name" value="PDZ_sf"/>
</dbReference>
<dbReference type="InterPro" id="IPR007461">
    <property type="entry name" value="Ysc84_actin-binding"/>
</dbReference>
<feature type="region of interest" description="Disordered" evidence="1">
    <location>
        <begin position="562"/>
        <end position="696"/>
    </location>
</feature>
<dbReference type="InterPro" id="IPR001478">
    <property type="entry name" value="PDZ"/>
</dbReference>
<dbReference type="SMART" id="SM00228">
    <property type="entry name" value="PDZ"/>
    <property type="match status" value="1"/>
</dbReference>
<feature type="compositionally biased region" description="Polar residues" evidence="1">
    <location>
        <begin position="641"/>
        <end position="653"/>
    </location>
</feature>
<dbReference type="Gene3D" id="2.30.42.10">
    <property type="match status" value="1"/>
</dbReference>
<feature type="compositionally biased region" description="Basic and acidic residues" evidence="1">
    <location>
        <begin position="614"/>
        <end position="629"/>
    </location>
</feature>
<name>A0A7S2RBG9_9STRA</name>
<feature type="compositionally biased region" description="Polar residues" evidence="1">
    <location>
        <begin position="661"/>
        <end position="678"/>
    </location>
</feature>
<evidence type="ECO:0000313" key="3">
    <source>
        <dbReference type="EMBL" id="CAD9666279.1"/>
    </source>
</evidence>
<dbReference type="PANTHER" id="PTHR15629">
    <property type="entry name" value="SH3YL1 PROTEIN"/>
    <property type="match status" value="1"/>
</dbReference>
<reference evidence="3" key="1">
    <citation type="submission" date="2021-01" db="EMBL/GenBank/DDBJ databases">
        <authorList>
            <person name="Corre E."/>
            <person name="Pelletier E."/>
            <person name="Niang G."/>
            <person name="Scheremetjew M."/>
            <person name="Finn R."/>
            <person name="Kale V."/>
            <person name="Holt S."/>
            <person name="Cochrane G."/>
            <person name="Meng A."/>
            <person name="Brown T."/>
            <person name="Cohen L."/>
        </authorList>
    </citation>
    <scope>NUCLEOTIDE SEQUENCE</scope>
    <source>
        <strain evidence="3">CCMP1243</strain>
    </source>
</reference>
<evidence type="ECO:0000259" key="2">
    <source>
        <dbReference type="SMART" id="SM00228"/>
    </source>
</evidence>
<proteinExistence type="predicted"/>
<feature type="region of interest" description="Disordered" evidence="1">
    <location>
        <begin position="116"/>
        <end position="203"/>
    </location>
</feature>
<dbReference type="Pfam" id="PF04366">
    <property type="entry name" value="Ysc84"/>
    <property type="match status" value="1"/>
</dbReference>
<dbReference type="PANTHER" id="PTHR15629:SF2">
    <property type="entry name" value="SH3 DOMAIN-CONTAINING YSC84-LIKE PROTEIN 1"/>
    <property type="match status" value="1"/>
</dbReference>
<feature type="region of interest" description="Disordered" evidence="1">
    <location>
        <begin position="77"/>
        <end position="104"/>
    </location>
</feature>
<dbReference type="EMBL" id="HBHJ01004310">
    <property type="protein sequence ID" value="CAD9666279.1"/>
    <property type="molecule type" value="Transcribed_RNA"/>
</dbReference>
<dbReference type="Pfam" id="PF00595">
    <property type="entry name" value="PDZ"/>
    <property type="match status" value="1"/>
</dbReference>
<protein>
    <recommendedName>
        <fullName evidence="2">PDZ domain-containing protein</fullName>
    </recommendedName>
</protein>
<evidence type="ECO:0000256" key="1">
    <source>
        <dbReference type="SAM" id="MobiDB-lite"/>
    </source>
</evidence>
<feature type="compositionally biased region" description="Low complexity" evidence="1">
    <location>
        <begin position="79"/>
        <end position="90"/>
    </location>
</feature>
<dbReference type="AlphaFoldDB" id="A0A7S2RBG9"/>
<sequence length="696" mass="73544">MAAHGTVPRAPQAASSTAALLGIDFHDEGDGDEDATALESFSAEDFQQMIDSAEATIQEQTLTDEDLAKLLDQHATLEPTSSARSRSAPSQNGVPGSGHGPRGVEEAMLDTVALDHSPPRQAQHRDGTGAADGKDQRARDVEAASGSGKPGQQVPPPPVELRQPTAKQQQQQQQPPPRYSQMQQARRSTLDGPRTVGERGDGGDFLQDLADAFDAGTDAVMELFDEVKQNLAEYNALELTVVFGKSDDRLGMRVERRPTDYACEVTFVEQDMAAQRLGLQVDDIVVAVNGRPTPTFDHAMRFLSHRPPIRPLYVTLRRPQQINSPLHFGMRDEIAKAARIVSAISGAPDTEIMVDLMRKAVGFAFLTTVKIGGGISGMGGTGVVVARLAGGEWSAPLAVGTLGLSWGLQLGAALADVMIVFMKPAALLPLTSEAATQLHLGPESGVAVGPLGRTAGVSQLSAREVQPAYTYSLSKGLFLGVSLEGSALTVRHDVNRQFYGFSISPAAALEGGVPRPPEALPLYEILENALTGRPGPRGPDYKIKEAAEDLVASLGAVDPFSMFSVPQPNSSNHKDEGHSSSSGAQSRGRRGGSGGSGGPAAVPPRPDYNPFVDVADHQQQRSWTSEREAGYNTRPEPGRAPQSSPQFKTSTSGLEPADGPSATNMSAMTSPTSSNSPGAFSIEDDAHGGDEEQFTV</sequence>
<gene>
    <name evidence="3" type="ORF">RMAR1173_LOCUS2797</name>
</gene>